<keyword evidence="2" id="KW-0131">Cell cycle</keyword>
<accession>A0AB33Z684</accession>
<feature type="signal peptide" evidence="2">
    <location>
        <begin position="1"/>
        <end position="22"/>
    </location>
</feature>
<protein>
    <recommendedName>
        <fullName evidence="2">Cell division coordinator CpoB</fullName>
    </recommendedName>
</protein>
<feature type="chain" id="PRO_5044031001" description="Cell division coordinator CpoB" evidence="2">
    <location>
        <begin position="23"/>
        <end position="264"/>
    </location>
</feature>
<dbReference type="Pfam" id="PF13525">
    <property type="entry name" value="YfiO"/>
    <property type="match status" value="1"/>
</dbReference>
<keyword evidence="2" id="KW-0574">Periplasm</keyword>
<sequence length="264" mass="29007" precursor="true">MISKKILGQFAALLVVSGAASAALPPVVDGSGRVIASPAQQASASSMLGMYNRLEQLQREVQQMRGQIEEQNYLIETLKKRQRDLYLDIDGRIAQLESGNSSTSIKASSGSLAQAANSGISAQSSPSAPSQTKVSGGQDKVAYDEAFSSLKSGDYQQSIADFSQFVTTFPTSVYIPNALYWLGEASYVSRNFKRALDEFTKVVSQYPAHSKAKDAMLKIGFIQYENKQWQQARETLEKVIASYPDTTVSSLAQKRLERMRQEKH</sequence>
<name>A0AB33Z684_9GAMM</name>
<dbReference type="RefSeq" id="WP_016389855.1">
    <property type="nucleotide sequence ID" value="NZ_KE646805.1"/>
</dbReference>
<dbReference type="GO" id="GO:0043093">
    <property type="term" value="P:FtsZ-dependent cytokinesis"/>
    <property type="evidence" value="ECO:0007669"/>
    <property type="project" value="UniProtKB-UniRule"/>
</dbReference>
<comment type="caution">
    <text evidence="6">The sequence shown here is derived from an EMBL/GenBank/DDBJ whole genome shotgun (WGS) entry which is preliminary data.</text>
</comment>
<proteinExistence type="inferred from homology"/>
<organism evidence="6 7">
    <name type="scientific">Cycloclasticus pugetii</name>
    <dbReference type="NCBI Taxonomy" id="34068"/>
    <lineage>
        <taxon>Bacteria</taxon>
        <taxon>Pseudomonadati</taxon>
        <taxon>Pseudomonadota</taxon>
        <taxon>Gammaproteobacteria</taxon>
        <taxon>Thiotrichales</taxon>
        <taxon>Piscirickettsiaceae</taxon>
        <taxon>Cycloclasticus</taxon>
    </lineage>
</organism>
<evidence type="ECO:0000256" key="1">
    <source>
        <dbReference type="ARBA" id="ARBA00022729"/>
    </source>
</evidence>
<gene>
    <name evidence="2" type="primary">cpoB</name>
    <name evidence="6" type="ORF">L196_02580</name>
</gene>
<dbReference type="GO" id="GO:0030288">
    <property type="term" value="C:outer membrane-bounded periplasmic space"/>
    <property type="evidence" value="ECO:0007669"/>
    <property type="project" value="UniProtKB-UniRule"/>
</dbReference>
<dbReference type="SUPFAM" id="SSF48452">
    <property type="entry name" value="TPR-like"/>
    <property type="match status" value="1"/>
</dbReference>
<dbReference type="InterPro" id="IPR014162">
    <property type="entry name" value="CpoB_C"/>
</dbReference>
<feature type="repeat" description="TPR" evidence="3">
    <location>
        <begin position="176"/>
        <end position="209"/>
    </location>
</feature>
<evidence type="ECO:0000313" key="7">
    <source>
        <dbReference type="Proteomes" id="UP000015462"/>
    </source>
</evidence>
<dbReference type="Gene3D" id="1.25.40.10">
    <property type="entry name" value="Tetratricopeptide repeat domain"/>
    <property type="match status" value="1"/>
</dbReference>
<dbReference type="EMBL" id="ASHL01000001">
    <property type="protein sequence ID" value="EPD14347.1"/>
    <property type="molecule type" value="Genomic_DNA"/>
</dbReference>
<dbReference type="Proteomes" id="UP000015462">
    <property type="component" value="Unassembled WGS sequence"/>
</dbReference>
<evidence type="ECO:0000256" key="3">
    <source>
        <dbReference type="PROSITE-ProRule" id="PRU00339"/>
    </source>
</evidence>
<dbReference type="NCBIfam" id="TIGR02795">
    <property type="entry name" value="tol_pal_ybgF"/>
    <property type="match status" value="1"/>
</dbReference>
<dbReference type="InterPro" id="IPR011990">
    <property type="entry name" value="TPR-like_helical_dom_sf"/>
</dbReference>
<dbReference type="GO" id="GO:0070206">
    <property type="term" value="P:protein trimerization"/>
    <property type="evidence" value="ECO:0007669"/>
    <property type="project" value="InterPro"/>
</dbReference>
<keyword evidence="2" id="KW-0175">Coiled coil</keyword>
<evidence type="ECO:0000259" key="4">
    <source>
        <dbReference type="Pfam" id="PF13525"/>
    </source>
</evidence>
<reference evidence="6 7" key="1">
    <citation type="journal article" date="2013" name="Genome Announc.">
        <title>Genome Sequence of the Pyrene- and Fluoranthene-Degrading Bacterium Cycloclasticus sp. Strain PY97M.</title>
        <authorList>
            <person name="Cui Z."/>
            <person name="Xu G."/>
            <person name="Li Q."/>
            <person name="Gao W."/>
            <person name="Zheng L."/>
        </authorList>
    </citation>
    <scope>NUCLEOTIDE SEQUENCE [LARGE SCALE GENOMIC DNA]</scope>
    <source>
        <strain evidence="6 7">PY97M</strain>
    </source>
</reference>
<dbReference type="InterPro" id="IPR019734">
    <property type="entry name" value="TPR_rpt"/>
</dbReference>
<feature type="domain" description="Outer membrane lipoprotein BamD-like" evidence="4">
    <location>
        <begin position="138"/>
        <end position="261"/>
    </location>
</feature>
<dbReference type="InterPro" id="IPR032519">
    <property type="entry name" value="YbgF_tri"/>
</dbReference>
<dbReference type="Pfam" id="PF16331">
    <property type="entry name" value="TolA_bind_tri"/>
    <property type="match status" value="1"/>
</dbReference>
<evidence type="ECO:0000313" key="6">
    <source>
        <dbReference type="EMBL" id="EPD14347.1"/>
    </source>
</evidence>
<comment type="function">
    <text evidence="2">Mediates coordination of peptidoglycan synthesis and outer membrane constriction during cell division.</text>
</comment>
<feature type="domain" description="YbgF trimerisation" evidence="5">
    <location>
        <begin position="41"/>
        <end position="102"/>
    </location>
</feature>
<keyword evidence="1 2" id="KW-0732">Signal</keyword>
<dbReference type="AlphaFoldDB" id="A0AB33Z684"/>
<comment type="similarity">
    <text evidence="2">Belongs to the CpoB family.</text>
</comment>
<dbReference type="InterPro" id="IPR034706">
    <property type="entry name" value="CpoB"/>
</dbReference>
<dbReference type="HAMAP" id="MF_02066">
    <property type="entry name" value="CpoB"/>
    <property type="match status" value="1"/>
</dbReference>
<evidence type="ECO:0000256" key="2">
    <source>
        <dbReference type="HAMAP-Rule" id="MF_02066"/>
    </source>
</evidence>
<evidence type="ECO:0000259" key="5">
    <source>
        <dbReference type="Pfam" id="PF16331"/>
    </source>
</evidence>
<dbReference type="InterPro" id="IPR039565">
    <property type="entry name" value="BamD-like"/>
</dbReference>
<dbReference type="PROSITE" id="PS50005">
    <property type="entry name" value="TPR"/>
    <property type="match status" value="1"/>
</dbReference>
<dbReference type="Gene3D" id="1.20.5.110">
    <property type="match status" value="1"/>
</dbReference>
<feature type="coiled-coil region" evidence="2">
    <location>
        <begin position="47"/>
        <end position="81"/>
    </location>
</feature>
<comment type="subcellular location">
    <subcellularLocation>
        <location evidence="2">Periplasm</location>
    </subcellularLocation>
</comment>
<keyword evidence="7" id="KW-1185">Reference proteome</keyword>
<keyword evidence="2" id="KW-0132">Cell division</keyword>
<keyword evidence="3" id="KW-0802">TPR repeat</keyword>